<dbReference type="GO" id="GO:0009897">
    <property type="term" value="C:external side of plasma membrane"/>
    <property type="evidence" value="ECO:0007669"/>
    <property type="project" value="TreeGrafter"/>
</dbReference>
<dbReference type="Gene3D" id="1.20.930.40">
    <property type="entry name" value="Transferrin receptor-like, dimerisation domain"/>
    <property type="match status" value="1"/>
</dbReference>
<dbReference type="SUPFAM" id="SSF47672">
    <property type="entry name" value="Transferrin receptor-like dimerisation domain"/>
    <property type="match status" value="1"/>
</dbReference>
<dbReference type="Gene3D" id="3.40.630.10">
    <property type="entry name" value="Zn peptidases"/>
    <property type="match status" value="1"/>
</dbReference>
<dbReference type="Proteomes" id="UP000765507">
    <property type="component" value="Unassembled WGS sequence"/>
</dbReference>
<dbReference type="EMBL" id="JAHGAV010001641">
    <property type="protein sequence ID" value="KAG6921887.1"/>
    <property type="molecule type" value="Genomic_DNA"/>
</dbReference>
<evidence type="ECO:0000313" key="1">
    <source>
        <dbReference type="EMBL" id="KAG6921887.1"/>
    </source>
</evidence>
<dbReference type="GO" id="GO:0140298">
    <property type="term" value="P:endocytic iron import into cell"/>
    <property type="evidence" value="ECO:0007669"/>
    <property type="project" value="TreeGrafter"/>
</dbReference>
<evidence type="ECO:0000313" key="2">
    <source>
        <dbReference type="Proteomes" id="UP000765507"/>
    </source>
</evidence>
<dbReference type="InterPro" id="IPR036757">
    <property type="entry name" value="TFR-like_dimer_dom_sf"/>
</dbReference>
<organism evidence="1 2">
    <name type="scientific">Chelydra serpentina</name>
    <name type="common">Snapping turtle</name>
    <name type="synonym">Testudo serpentina</name>
    <dbReference type="NCBI Taxonomy" id="8475"/>
    <lineage>
        <taxon>Eukaryota</taxon>
        <taxon>Metazoa</taxon>
        <taxon>Chordata</taxon>
        <taxon>Craniata</taxon>
        <taxon>Vertebrata</taxon>
        <taxon>Euteleostomi</taxon>
        <taxon>Archelosauria</taxon>
        <taxon>Testudinata</taxon>
        <taxon>Testudines</taxon>
        <taxon>Cryptodira</taxon>
        <taxon>Durocryptodira</taxon>
        <taxon>Americhelydia</taxon>
        <taxon>Chelydroidea</taxon>
        <taxon>Chelydridae</taxon>
        <taxon>Chelydra</taxon>
    </lineage>
</organism>
<dbReference type="InterPro" id="IPR039373">
    <property type="entry name" value="Peptidase_M28B"/>
</dbReference>
<name>A0A8T1RZH0_CHESE</name>
<sequence>MDSSAYPGGGFAGVPAVEFSFVEDARPYPFLRTQDDTYEHLNGQLFGRLPAVAKALAEVVGQLLIRLSHDHLLPLDFGAYGELLLQRIAEFQPYSSELKSRGLTLQWMYSARGDYSRAAEQLRQDIVSSEERNERLNR</sequence>
<gene>
    <name evidence="1" type="primary">TFR2</name>
    <name evidence="1" type="ORF">G0U57_004782</name>
</gene>
<dbReference type="PANTHER" id="PTHR10404">
    <property type="entry name" value="N-ACETYLATED-ALPHA-LINKED ACIDIC DIPEPTIDASE"/>
    <property type="match status" value="1"/>
</dbReference>
<proteinExistence type="predicted"/>
<protein>
    <submittedName>
        <fullName evidence="1">Transferrin receptor 2</fullName>
    </submittedName>
</protein>
<dbReference type="OrthoDB" id="5841748at2759"/>
<comment type="caution">
    <text evidence="1">The sequence shown here is derived from an EMBL/GenBank/DDBJ whole genome shotgun (WGS) entry which is preliminary data.</text>
</comment>
<keyword evidence="2" id="KW-1185">Reference proteome</keyword>
<feature type="non-terminal residue" evidence="1">
    <location>
        <position position="138"/>
    </location>
</feature>
<accession>A0A8T1RZH0</accession>
<dbReference type="AlphaFoldDB" id="A0A8T1RZH0"/>
<dbReference type="PANTHER" id="PTHR10404:SF33">
    <property type="entry name" value="TRANSFERRIN RECEPTOR PROTEIN 2"/>
    <property type="match status" value="1"/>
</dbReference>
<reference evidence="1 2" key="1">
    <citation type="journal article" date="2020" name="G3 (Bethesda)">
        <title>Draft Genome of the Common Snapping Turtle, Chelydra serpentina, a Model for Phenotypic Plasticity in Reptiles.</title>
        <authorList>
            <person name="Das D."/>
            <person name="Singh S.K."/>
            <person name="Bierstedt J."/>
            <person name="Erickson A."/>
            <person name="Galli G.L.J."/>
            <person name="Crossley D.A. 2nd"/>
            <person name="Rhen T."/>
        </authorList>
    </citation>
    <scope>NUCLEOTIDE SEQUENCE [LARGE SCALE GENOMIC DNA]</scope>
    <source>
        <strain evidence="1">KW</strain>
    </source>
</reference>
<keyword evidence="1" id="KW-0675">Receptor</keyword>